<proteinExistence type="predicted"/>
<accession>A0A835LIP7</accession>
<keyword evidence="3" id="KW-1185">Reference proteome</keyword>
<protein>
    <recommendedName>
        <fullName evidence="4">DUF4283 domain-containing protein</fullName>
    </recommendedName>
</protein>
<evidence type="ECO:0000256" key="1">
    <source>
        <dbReference type="SAM" id="MobiDB-lite"/>
    </source>
</evidence>
<sequence>MVTTILVWVKCHNVPKELWTDDGLGFVASKVGIPFSQDEATKQKKRIDYARLCIEEGRQNERITPNANVSYENAMRNTIMYAGNGSGEDVNRRIWRVRSHPNALSDSAGTSCIRNDRGKEIPEQPTSTTVQHEPNSQSSGAQGNGTEIEELNTGVHETRNDPSIGF</sequence>
<evidence type="ECO:0008006" key="4">
    <source>
        <dbReference type="Google" id="ProtNLM"/>
    </source>
</evidence>
<reference evidence="2 3" key="1">
    <citation type="submission" date="2020-10" db="EMBL/GenBank/DDBJ databases">
        <title>The Coptis chinensis genome and diversification of protoberbering-type alkaloids.</title>
        <authorList>
            <person name="Wang B."/>
            <person name="Shu S."/>
            <person name="Song C."/>
            <person name="Liu Y."/>
        </authorList>
    </citation>
    <scope>NUCLEOTIDE SEQUENCE [LARGE SCALE GENOMIC DNA]</scope>
    <source>
        <strain evidence="2">HL-2020</strain>
        <tissue evidence="2">Leaf</tissue>
    </source>
</reference>
<feature type="region of interest" description="Disordered" evidence="1">
    <location>
        <begin position="102"/>
        <end position="166"/>
    </location>
</feature>
<gene>
    <name evidence="2" type="ORF">IFM89_015244</name>
</gene>
<dbReference type="OrthoDB" id="1939300at2759"/>
<dbReference type="EMBL" id="JADFTS010000007">
    <property type="protein sequence ID" value="KAF9597053.1"/>
    <property type="molecule type" value="Genomic_DNA"/>
</dbReference>
<evidence type="ECO:0000313" key="3">
    <source>
        <dbReference type="Proteomes" id="UP000631114"/>
    </source>
</evidence>
<name>A0A835LIP7_9MAGN</name>
<dbReference type="Proteomes" id="UP000631114">
    <property type="component" value="Unassembled WGS sequence"/>
</dbReference>
<organism evidence="2 3">
    <name type="scientific">Coptis chinensis</name>
    <dbReference type="NCBI Taxonomy" id="261450"/>
    <lineage>
        <taxon>Eukaryota</taxon>
        <taxon>Viridiplantae</taxon>
        <taxon>Streptophyta</taxon>
        <taxon>Embryophyta</taxon>
        <taxon>Tracheophyta</taxon>
        <taxon>Spermatophyta</taxon>
        <taxon>Magnoliopsida</taxon>
        <taxon>Ranunculales</taxon>
        <taxon>Ranunculaceae</taxon>
        <taxon>Coptidoideae</taxon>
        <taxon>Coptis</taxon>
    </lineage>
</organism>
<feature type="compositionally biased region" description="Polar residues" evidence="1">
    <location>
        <begin position="124"/>
        <end position="145"/>
    </location>
</feature>
<feature type="compositionally biased region" description="Polar residues" evidence="1">
    <location>
        <begin position="102"/>
        <end position="113"/>
    </location>
</feature>
<comment type="caution">
    <text evidence="2">The sequence shown here is derived from an EMBL/GenBank/DDBJ whole genome shotgun (WGS) entry which is preliminary data.</text>
</comment>
<evidence type="ECO:0000313" key="2">
    <source>
        <dbReference type="EMBL" id="KAF9597053.1"/>
    </source>
</evidence>
<dbReference type="AlphaFoldDB" id="A0A835LIP7"/>